<gene>
    <name evidence="1" type="ORF">PHACADRAFT_186883</name>
</gene>
<protein>
    <submittedName>
        <fullName evidence="1">Uncharacterized protein</fullName>
    </submittedName>
</protein>
<organism evidence="1 2">
    <name type="scientific">Phanerochaete carnosa (strain HHB-10118-sp)</name>
    <name type="common">White-rot fungus</name>
    <name type="synonym">Peniophora carnosa</name>
    <dbReference type="NCBI Taxonomy" id="650164"/>
    <lineage>
        <taxon>Eukaryota</taxon>
        <taxon>Fungi</taxon>
        <taxon>Dikarya</taxon>
        <taxon>Basidiomycota</taxon>
        <taxon>Agaricomycotina</taxon>
        <taxon>Agaricomycetes</taxon>
        <taxon>Polyporales</taxon>
        <taxon>Phanerochaetaceae</taxon>
        <taxon>Phanerochaete</taxon>
    </lineage>
</organism>
<name>K5W174_PHACS</name>
<dbReference type="HOGENOM" id="CLU_1337924_0_0_1"/>
<dbReference type="GeneID" id="18910383"/>
<dbReference type="Proteomes" id="UP000008370">
    <property type="component" value="Unassembled WGS sequence"/>
</dbReference>
<dbReference type="RefSeq" id="XP_007399155.1">
    <property type="nucleotide sequence ID" value="XM_007399093.1"/>
</dbReference>
<proteinExistence type="predicted"/>
<dbReference type="InParanoid" id="K5W174"/>
<dbReference type="AlphaFoldDB" id="K5W174"/>
<dbReference type="KEGG" id="pco:PHACADRAFT_186883"/>
<sequence>MVMPLWGRRQFSCYHTPSTAYIDSYRAAARAGSQKDESSWLYPRNLLRLHRLKNLLTNDSEETLRGPEGSKDADDAFYFASQPEKIVPRLLLYRDIPKADETERKANAADPLNHYIKDTPDKHKGNDKYGIAARKAVAHLQFSRNVHEKIVWTINHGESYMHLGDPQHEIGSLSKVVDRISNTLYVFFLTKAQKRVRFQDYCPVV</sequence>
<accession>K5W174</accession>
<evidence type="ECO:0000313" key="1">
    <source>
        <dbReference type="EMBL" id="EKM52825.1"/>
    </source>
</evidence>
<keyword evidence="2" id="KW-1185">Reference proteome</keyword>
<dbReference type="EMBL" id="JH930475">
    <property type="protein sequence ID" value="EKM52825.1"/>
    <property type="molecule type" value="Genomic_DNA"/>
</dbReference>
<evidence type="ECO:0000313" key="2">
    <source>
        <dbReference type="Proteomes" id="UP000008370"/>
    </source>
</evidence>
<reference evidence="1 2" key="1">
    <citation type="journal article" date="2012" name="BMC Genomics">
        <title>Comparative genomics of the white-rot fungi, Phanerochaete carnosa and P. chrysosporium, to elucidate the genetic basis of the distinct wood types they colonize.</title>
        <authorList>
            <person name="Suzuki H."/>
            <person name="MacDonald J."/>
            <person name="Syed K."/>
            <person name="Salamov A."/>
            <person name="Hori C."/>
            <person name="Aerts A."/>
            <person name="Henrissat B."/>
            <person name="Wiebenga A."/>
            <person name="vanKuyk P.A."/>
            <person name="Barry K."/>
            <person name="Lindquist E."/>
            <person name="LaButti K."/>
            <person name="Lapidus A."/>
            <person name="Lucas S."/>
            <person name="Coutinho P."/>
            <person name="Gong Y."/>
            <person name="Samejima M."/>
            <person name="Mahadevan R."/>
            <person name="Abou-Zaid M."/>
            <person name="de Vries R.P."/>
            <person name="Igarashi K."/>
            <person name="Yadav J.S."/>
            <person name="Grigoriev I.V."/>
            <person name="Master E.R."/>
        </authorList>
    </citation>
    <scope>NUCLEOTIDE SEQUENCE [LARGE SCALE GENOMIC DNA]</scope>
    <source>
        <strain evidence="1 2">HHB-10118-sp</strain>
    </source>
</reference>